<dbReference type="GO" id="GO:0015627">
    <property type="term" value="C:type II protein secretion system complex"/>
    <property type="evidence" value="ECO:0007669"/>
    <property type="project" value="InterPro"/>
</dbReference>
<dbReference type="NCBIfam" id="TIGR02532">
    <property type="entry name" value="IV_pilin_GFxxxE"/>
    <property type="match status" value="1"/>
</dbReference>
<dbReference type="KEGG" id="pbor:BSF38_05784"/>
<dbReference type="InterPro" id="IPR027558">
    <property type="entry name" value="Pre_pil_HX9DG_C"/>
</dbReference>
<dbReference type="Pfam" id="PF07596">
    <property type="entry name" value="SBP_bac_10"/>
    <property type="match status" value="1"/>
</dbReference>
<accession>A0A1U7CZ03</accession>
<dbReference type="STRING" id="1387353.BSF38_05784"/>
<dbReference type="EMBL" id="CP019082">
    <property type="protein sequence ID" value="APW64192.1"/>
    <property type="molecule type" value="Genomic_DNA"/>
</dbReference>
<name>A0A1U7CZ03_9BACT</name>
<dbReference type="InterPro" id="IPR000983">
    <property type="entry name" value="Bac_GSPG_pilin"/>
</dbReference>
<dbReference type="Proteomes" id="UP000186309">
    <property type="component" value="Chromosome"/>
</dbReference>
<evidence type="ECO:0000259" key="2">
    <source>
        <dbReference type="Pfam" id="PF07596"/>
    </source>
</evidence>
<evidence type="ECO:0000256" key="1">
    <source>
        <dbReference type="ARBA" id="ARBA00022481"/>
    </source>
</evidence>
<keyword evidence="1" id="KW-0488">Methylation</keyword>
<dbReference type="NCBIfam" id="TIGR04294">
    <property type="entry name" value="pre_pil_HX9DG"/>
    <property type="match status" value="1"/>
</dbReference>
<dbReference type="GO" id="GO:0015628">
    <property type="term" value="P:protein secretion by the type II secretion system"/>
    <property type="evidence" value="ECO:0007669"/>
    <property type="project" value="InterPro"/>
</dbReference>
<dbReference type="SUPFAM" id="SSF54523">
    <property type="entry name" value="Pili subunits"/>
    <property type="match status" value="1"/>
</dbReference>
<dbReference type="InterPro" id="IPR045584">
    <property type="entry name" value="Pilin-like"/>
</dbReference>
<dbReference type="InterPro" id="IPR011453">
    <property type="entry name" value="DUF1559"/>
</dbReference>
<feature type="domain" description="DUF1559" evidence="2">
    <location>
        <begin position="34"/>
        <end position="326"/>
    </location>
</feature>
<organism evidence="3 4">
    <name type="scientific">Paludisphaera borealis</name>
    <dbReference type="NCBI Taxonomy" id="1387353"/>
    <lineage>
        <taxon>Bacteria</taxon>
        <taxon>Pseudomonadati</taxon>
        <taxon>Planctomycetota</taxon>
        <taxon>Planctomycetia</taxon>
        <taxon>Isosphaerales</taxon>
        <taxon>Isosphaeraceae</taxon>
        <taxon>Paludisphaera</taxon>
    </lineage>
</organism>
<keyword evidence="4" id="KW-1185">Reference proteome</keyword>
<dbReference type="InterPro" id="IPR012902">
    <property type="entry name" value="N_methyl_site"/>
</dbReference>
<dbReference type="Pfam" id="PF07963">
    <property type="entry name" value="N_methyl"/>
    <property type="match status" value="1"/>
</dbReference>
<dbReference type="PRINTS" id="PR00813">
    <property type="entry name" value="BCTERIALGSPG"/>
</dbReference>
<evidence type="ECO:0000313" key="3">
    <source>
        <dbReference type="EMBL" id="APW64192.1"/>
    </source>
</evidence>
<evidence type="ECO:0000313" key="4">
    <source>
        <dbReference type="Proteomes" id="UP000186309"/>
    </source>
</evidence>
<dbReference type="RefSeq" id="WP_076350460.1">
    <property type="nucleotide sequence ID" value="NZ_CP019082.1"/>
</dbReference>
<sequence>MNRQGRTGFTLIELLVVLFIIAALIALLLPAVMAAREAARRIQCVSNLKQLGLALQQYESSNGVFPPPLLLVVGNNNVPKGVGWSAQARLLPLIEQTALFNAINFGFGFDAPTNQTVSSTPVAAFACPSEVNSTTFDVSLIYPGLTMAGTTNYAVSEGDWYIWGGFGFGTMPNRSAFSPNVSHKMADFTDGASNTLFIGEVRTRQNQITECGSLLNKRYPSEVPGTDVPFDSRGGVVKATACSFWGNGHSLWADGSVDQTGFTTARPPNYAEPADFSRSQHSDTLSVREYLGGPTFASVTARSHHSGGVNALLADGSVQFFSNSINIALWRALGTRAGGEVVDSSAY</sequence>
<dbReference type="PANTHER" id="PTHR30093:SF2">
    <property type="entry name" value="TYPE II SECRETION SYSTEM PROTEIN H"/>
    <property type="match status" value="1"/>
</dbReference>
<proteinExistence type="predicted"/>
<protein>
    <submittedName>
        <fullName evidence="3">Type II secretion system protein G</fullName>
    </submittedName>
</protein>
<gene>
    <name evidence="3" type="primary">xcpT_25</name>
    <name evidence="3" type="ORF">BSF38_05784</name>
</gene>
<dbReference type="AlphaFoldDB" id="A0A1U7CZ03"/>
<dbReference type="PROSITE" id="PS00409">
    <property type="entry name" value="PROKAR_NTER_METHYL"/>
    <property type="match status" value="1"/>
</dbReference>
<dbReference type="OrthoDB" id="254858at2"/>
<reference evidence="4" key="1">
    <citation type="submission" date="2016-12" db="EMBL/GenBank/DDBJ databases">
        <title>Comparative genomics of four Isosphaeraceae planctomycetes: a common pool of plasmids and glycoside hydrolase genes.</title>
        <authorList>
            <person name="Ivanova A."/>
        </authorList>
    </citation>
    <scope>NUCLEOTIDE SEQUENCE [LARGE SCALE GENOMIC DNA]</scope>
    <source>
        <strain evidence="4">PX4</strain>
    </source>
</reference>
<dbReference type="Gene3D" id="3.30.700.10">
    <property type="entry name" value="Glycoprotein, Type 4 Pilin"/>
    <property type="match status" value="1"/>
</dbReference>
<dbReference type="PANTHER" id="PTHR30093">
    <property type="entry name" value="GENERAL SECRETION PATHWAY PROTEIN G"/>
    <property type="match status" value="1"/>
</dbReference>